<dbReference type="InterPro" id="IPR011765">
    <property type="entry name" value="Pept_M16_N"/>
</dbReference>
<dbReference type="SUPFAM" id="SSF63411">
    <property type="entry name" value="LuxS/MPP-like metallohydrolase"/>
    <property type="match status" value="2"/>
</dbReference>
<dbReference type="OrthoDB" id="9811314at2"/>
<keyword evidence="3" id="KW-0645">Protease</keyword>
<sequence>MSVKISVLDNGVTVITDEMNHLGTASLGIWVGAGARDEQENEHGISHLLEHMAFKGTRRRSARRIAEEIEQVGGDINAATSVEQTTYNVRVLGEDVGLGIDILADILTEPAFAPDELEREKNVIVQEIGAVMDTPDDLVFDLFQEQAFPGQSVGRSILGTPDTVRAFSRDQLGAYLGRTYRGPRMVVAAAGAVDHDRLVEEAGQRLKIIAPATKPELPQAAYGGGTRLVARDLEQVHVLLGLEGCSYKDPEYHAVQVLANVLGGGMSSRLFQDVREDRGLCYSIYAFHWSYQDTGLFGVYAGTDTGDVEELSNAVIDQILDTAETVTELEVARAKAQMKVGLLAALESSGARADQLARQILGFGRVIPVEEIVARVDAVDVAGVRRAAQGLIGRGRPTLTAIGPGGGLESAARAVERLKVH</sequence>
<dbReference type="InterPro" id="IPR050361">
    <property type="entry name" value="MPP/UQCRC_Complex"/>
</dbReference>
<proteinExistence type="inferred from homology"/>
<dbReference type="GO" id="GO:0006508">
    <property type="term" value="P:proteolysis"/>
    <property type="evidence" value="ECO:0007669"/>
    <property type="project" value="InterPro"/>
</dbReference>
<dbReference type="RefSeq" id="WP_138398096.1">
    <property type="nucleotide sequence ID" value="NZ_JBAFVI010000013.1"/>
</dbReference>
<comment type="similarity">
    <text evidence="2 4">Belongs to the peptidase M16 family.</text>
</comment>
<dbReference type="InterPro" id="IPR011249">
    <property type="entry name" value="Metalloenz_LuxS/M16"/>
</dbReference>
<name>A0A6C1KJC4_XANAU</name>
<dbReference type="AlphaFoldDB" id="A0A6C1KJC4"/>
<evidence type="ECO:0000259" key="5">
    <source>
        <dbReference type="Pfam" id="PF00675"/>
    </source>
</evidence>
<evidence type="ECO:0000256" key="1">
    <source>
        <dbReference type="ARBA" id="ARBA00001947"/>
    </source>
</evidence>
<evidence type="ECO:0000313" key="7">
    <source>
        <dbReference type="EMBL" id="TLX44398.1"/>
    </source>
</evidence>
<dbReference type="EMBL" id="VAUP01000009">
    <property type="protein sequence ID" value="TLX44398.1"/>
    <property type="molecule type" value="Genomic_DNA"/>
</dbReference>
<keyword evidence="3" id="KW-0482">Metalloprotease</keyword>
<keyword evidence="3" id="KW-0378">Hydrolase</keyword>
<organism evidence="7 8">
    <name type="scientific">Xanthobacter autotrophicus</name>
    <dbReference type="NCBI Taxonomy" id="280"/>
    <lineage>
        <taxon>Bacteria</taxon>
        <taxon>Pseudomonadati</taxon>
        <taxon>Pseudomonadota</taxon>
        <taxon>Alphaproteobacteria</taxon>
        <taxon>Hyphomicrobiales</taxon>
        <taxon>Xanthobacteraceae</taxon>
        <taxon>Xanthobacter</taxon>
    </lineage>
</organism>
<gene>
    <name evidence="7" type="ORF">FBQ73_03260</name>
</gene>
<accession>A0A6C1KJC4</accession>
<comment type="caution">
    <text evidence="7">The sequence shown here is derived from an EMBL/GenBank/DDBJ whole genome shotgun (WGS) entry which is preliminary data.</text>
</comment>
<dbReference type="PANTHER" id="PTHR11851">
    <property type="entry name" value="METALLOPROTEASE"/>
    <property type="match status" value="1"/>
</dbReference>
<dbReference type="PROSITE" id="PS00143">
    <property type="entry name" value="INSULINASE"/>
    <property type="match status" value="1"/>
</dbReference>
<comment type="cofactor">
    <cofactor evidence="1">
        <name>Zn(2+)</name>
        <dbReference type="ChEBI" id="CHEBI:29105"/>
    </cofactor>
</comment>
<dbReference type="FunFam" id="3.30.830.10:FF:000008">
    <property type="entry name" value="Mitochondrial-processing peptidase subunit beta"/>
    <property type="match status" value="1"/>
</dbReference>
<dbReference type="Pfam" id="PF05193">
    <property type="entry name" value="Peptidase_M16_C"/>
    <property type="match status" value="1"/>
</dbReference>
<feature type="domain" description="Peptidase M16 N-terminal" evidence="5">
    <location>
        <begin position="21"/>
        <end position="160"/>
    </location>
</feature>
<dbReference type="GO" id="GO:0004222">
    <property type="term" value="F:metalloendopeptidase activity"/>
    <property type="evidence" value="ECO:0007669"/>
    <property type="project" value="InterPro"/>
</dbReference>
<dbReference type="Proteomes" id="UP000305131">
    <property type="component" value="Unassembled WGS sequence"/>
</dbReference>
<evidence type="ECO:0000313" key="8">
    <source>
        <dbReference type="Proteomes" id="UP000305131"/>
    </source>
</evidence>
<evidence type="ECO:0000256" key="3">
    <source>
        <dbReference type="ARBA" id="ARBA00023049"/>
    </source>
</evidence>
<evidence type="ECO:0000259" key="6">
    <source>
        <dbReference type="Pfam" id="PF05193"/>
    </source>
</evidence>
<feature type="domain" description="Peptidase M16 C-terminal" evidence="6">
    <location>
        <begin position="167"/>
        <end position="338"/>
    </location>
</feature>
<dbReference type="InterPro" id="IPR007863">
    <property type="entry name" value="Peptidase_M16_C"/>
</dbReference>
<dbReference type="GeneID" id="95772473"/>
<evidence type="ECO:0000256" key="2">
    <source>
        <dbReference type="ARBA" id="ARBA00007261"/>
    </source>
</evidence>
<dbReference type="Gene3D" id="3.30.830.10">
    <property type="entry name" value="Metalloenzyme, LuxS/M16 peptidase-like"/>
    <property type="match status" value="2"/>
</dbReference>
<protein>
    <submittedName>
        <fullName evidence="7">Insulinase family protein</fullName>
    </submittedName>
</protein>
<dbReference type="PANTHER" id="PTHR11851:SF49">
    <property type="entry name" value="MITOCHONDRIAL-PROCESSING PEPTIDASE SUBUNIT ALPHA"/>
    <property type="match status" value="1"/>
</dbReference>
<evidence type="ECO:0000256" key="4">
    <source>
        <dbReference type="RuleBase" id="RU004447"/>
    </source>
</evidence>
<reference evidence="7 8" key="1">
    <citation type="submission" date="2019-05" db="EMBL/GenBank/DDBJ databases">
        <authorList>
            <person name="Zhou X."/>
        </authorList>
    </citation>
    <scope>NUCLEOTIDE SEQUENCE [LARGE SCALE GENOMIC DNA]</scope>
    <source>
        <strain evidence="7 8">DSM 432</strain>
    </source>
</reference>
<dbReference type="InterPro" id="IPR001431">
    <property type="entry name" value="Pept_M16_Zn_BS"/>
</dbReference>
<dbReference type="GO" id="GO:0046872">
    <property type="term" value="F:metal ion binding"/>
    <property type="evidence" value="ECO:0007669"/>
    <property type="project" value="InterPro"/>
</dbReference>
<dbReference type="Pfam" id="PF00675">
    <property type="entry name" value="Peptidase_M16"/>
    <property type="match status" value="1"/>
</dbReference>